<keyword evidence="1" id="KW-0472">Membrane</keyword>
<keyword evidence="1" id="KW-1133">Transmembrane helix</keyword>
<evidence type="ECO:0000256" key="1">
    <source>
        <dbReference type="SAM" id="Phobius"/>
    </source>
</evidence>
<dbReference type="AlphaFoldDB" id="A0A928TTC4"/>
<name>A0A928TTC4_UNCKA</name>
<protein>
    <submittedName>
        <fullName evidence="2">Uncharacterized protein</fullName>
    </submittedName>
</protein>
<evidence type="ECO:0000313" key="3">
    <source>
        <dbReference type="Proteomes" id="UP000710385"/>
    </source>
</evidence>
<evidence type="ECO:0000313" key="2">
    <source>
        <dbReference type="EMBL" id="MBE7525749.1"/>
    </source>
</evidence>
<sequence>MPRLLYPNPVLAMPPAVAVQQQPIYLYVPPGHAKRWDKYCHRYNACYQSVYFVEKTGTTTSTCRIITVRAVIPAATMMTGGITMMTIGLNDATMIAIPGAATAETMTGMIMAIMAKGHDRGNRKD</sequence>
<organism evidence="2 3">
    <name type="scientific">candidate division WWE3 bacterium</name>
    <dbReference type="NCBI Taxonomy" id="2053526"/>
    <lineage>
        <taxon>Bacteria</taxon>
        <taxon>Katanobacteria</taxon>
    </lineage>
</organism>
<accession>A0A928TTC4</accession>
<feature type="transmembrane region" description="Helical" evidence="1">
    <location>
        <begin position="70"/>
        <end position="89"/>
    </location>
</feature>
<comment type="caution">
    <text evidence="2">The sequence shown here is derived from an EMBL/GenBank/DDBJ whole genome shotgun (WGS) entry which is preliminary data.</text>
</comment>
<dbReference type="EMBL" id="JABTTY010000002">
    <property type="protein sequence ID" value="MBE7525749.1"/>
    <property type="molecule type" value="Genomic_DNA"/>
</dbReference>
<keyword evidence="1" id="KW-0812">Transmembrane</keyword>
<gene>
    <name evidence="2" type="ORF">HS096_05395</name>
</gene>
<reference evidence="2" key="1">
    <citation type="submission" date="2020-05" db="EMBL/GenBank/DDBJ databases">
        <title>High-Quality Genomes of Partial-Nitritation/Anammox System by Hierarchical Clustering Based Hybrid Assembly.</title>
        <authorList>
            <person name="Liu L."/>
            <person name="Wang Y."/>
            <person name="Che Y."/>
            <person name="Chen Y."/>
            <person name="Xia Y."/>
            <person name="Luo R."/>
            <person name="Cheng S.H."/>
            <person name="Zheng C."/>
            <person name="Zhang T."/>
        </authorList>
    </citation>
    <scope>NUCLEOTIDE SEQUENCE</scope>
    <source>
        <strain evidence="2">H1_PAT1</strain>
    </source>
</reference>
<proteinExistence type="predicted"/>
<dbReference type="Proteomes" id="UP000710385">
    <property type="component" value="Unassembled WGS sequence"/>
</dbReference>
<feature type="transmembrane region" description="Helical" evidence="1">
    <location>
        <begin position="95"/>
        <end position="115"/>
    </location>
</feature>